<evidence type="ECO:0000313" key="2">
    <source>
        <dbReference type="EMBL" id="RUO60310.1"/>
    </source>
</evidence>
<reference evidence="3" key="1">
    <citation type="journal article" date="2018" name="Front. Microbiol.">
        <title>Genome-Based Analysis Reveals the Taxonomy and Diversity of the Family Idiomarinaceae.</title>
        <authorList>
            <person name="Liu Y."/>
            <person name="Lai Q."/>
            <person name="Shao Z."/>
        </authorList>
    </citation>
    <scope>NUCLEOTIDE SEQUENCE [LARGE SCALE GENOMIC DNA]</scope>
    <source>
        <strain evidence="3">CVS-6</strain>
    </source>
</reference>
<protein>
    <submittedName>
        <fullName evidence="2">Polyketide cyclase/dehydrase</fullName>
    </submittedName>
</protein>
<accession>A0A432YHB1</accession>
<sequence>MKAKTLNGGTALAVLAIALAAPYQATQADVLDSSATGFTLQFERTMKGDRAEVYRAMTAEIGNWWLAAHTWYGVSSNMYILAEPEGCLCERDGNRFTEHLRVVKVEPGELIRFTGGLGPLQGEGVHGVMDWQLLAGEDDQTSTLRLSYRVGGYTPNDLSKWAPAVDNVLQQQMDALQSYLSN</sequence>
<keyword evidence="3" id="KW-1185">Reference proteome</keyword>
<dbReference type="EMBL" id="PIPY01000007">
    <property type="protein sequence ID" value="RUO60310.1"/>
    <property type="molecule type" value="Genomic_DNA"/>
</dbReference>
<dbReference type="SUPFAM" id="SSF55961">
    <property type="entry name" value="Bet v1-like"/>
    <property type="match status" value="1"/>
</dbReference>
<dbReference type="Proteomes" id="UP000288259">
    <property type="component" value="Unassembled WGS sequence"/>
</dbReference>
<feature type="chain" id="PRO_5019261267" evidence="1">
    <location>
        <begin position="21"/>
        <end position="182"/>
    </location>
</feature>
<dbReference type="RefSeq" id="WP_126754714.1">
    <property type="nucleotide sequence ID" value="NZ_PIPY01000007.1"/>
</dbReference>
<dbReference type="AlphaFoldDB" id="A0A432YHB1"/>
<dbReference type="InterPro" id="IPR023393">
    <property type="entry name" value="START-like_dom_sf"/>
</dbReference>
<keyword evidence="1" id="KW-0732">Signal</keyword>
<dbReference type="Gene3D" id="3.30.530.20">
    <property type="match status" value="1"/>
</dbReference>
<evidence type="ECO:0000313" key="3">
    <source>
        <dbReference type="Proteomes" id="UP000288259"/>
    </source>
</evidence>
<feature type="signal peptide" evidence="1">
    <location>
        <begin position="1"/>
        <end position="20"/>
    </location>
</feature>
<gene>
    <name evidence="2" type="ORF">CWI71_07860</name>
</gene>
<organism evidence="2 3">
    <name type="scientific">Pseudidiomarina insulisalsae</name>
    <dbReference type="NCBI Taxonomy" id="575789"/>
    <lineage>
        <taxon>Bacteria</taxon>
        <taxon>Pseudomonadati</taxon>
        <taxon>Pseudomonadota</taxon>
        <taxon>Gammaproteobacteria</taxon>
        <taxon>Alteromonadales</taxon>
        <taxon>Idiomarinaceae</taxon>
        <taxon>Pseudidiomarina</taxon>
    </lineage>
</organism>
<dbReference type="OrthoDB" id="6329454at2"/>
<name>A0A432YHB1_9GAMM</name>
<comment type="caution">
    <text evidence="2">The sequence shown here is derived from an EMBL/GenBank/DDBJ whole genome shotgun (WGS) entry which is preliminary data.</text>
</comment>
<proteinExistence type="predicted"/>
<evidence type="ECO:0000256" key="1">
    <source>
        <dbReference type="SAM" id="SignalP"/>
    </source>
</evidence>